<dbReference type="EMBL" id="BMAO01037226">
    <property type="protein sequence ID" value="GFR16211.1"/>
    <property type="molecule type" value="Genomic_DNA"/>
</dbReference>
<gene>
    <name evidence="1" type="ORF">TNCT_432101</name>
</gene>
<dbReference type="AlphaFoldDB" id="A0A8X6LMK9"/>
<accession>A0A8X6LMK9</accession>
<dbReference type="Proteomes" id="UP000887116">
    <property type="component" value="Unassembled WGS sequence"/>
</dbReference>
<keyword evidence="2" id="KW-1185">Reference proteome</keyword>
<proteinExistence type="predicted"/>
<protein>
    <submittedName>
        <fullName evidence="1">Uncharacterized protein</fullName>
    </submittedName>
</protein>
<reference evidence="1" key="1">
    <citation type="submission" date="2020-07" db="EMBL/GenBank/DDBJ databases">
        <title>Multicomponent nature underlies the extraordinary mechanical properties of spider dragline silk.</title>
        <authorList>
            <person name="Kono N."/>
            <person name="Nakamura H."/>
            <person name="Mori M."/>
            <person name="Yoshida Y."/>
            <person name="Ohtoshi R."/>
            <person name="Malay A.D."/>
            <person name="Moran D.A.P."/>
            <person name="Tomita M."/>
            <person name="Numata K."/>
            <person name="Arakawa K."/>
        </authorList>
    </citation>
    <scope>NUCLEOTIDE SEQUENCE</scope>
</reference>
<organism evidence="1 2">
    <name type="scientific">Trichonephila clavata</name>
    <name type="common">Joro spider</name>
    <name type="synonym">Nephila clavata</name>
    <dbReference type="NCBI Taxonomy" id="2740835"/>
    <lineage>
        <taxon>Eukaryota</taxon>
        <taxon>Metazoa</taxon>
        <taxon>Ecdysozoa</taxon>
        <taxon>Arthropoda</taxon>
        <taxon>Chelicerata</taxon>
        <taxon>Arachnida</taxon>
        <taxon>Araneae</taxon>
        <taxon>Araneomorphae</taxon>
        <taxon>Entelegynae</taxon>
        <taxon>Araneoidea</taxon>
        <taxon>Nephilidae</taxon>
        <taxon>Trichonephila</taxon>
    </lineage>
</organism>
<evidence type="ECO:0000313" key="1">
    <source>
        <dbReference type="EMBL" id="GFR16211.1"/>
    </source>
</evidence>
<name>A0A8X6LMK9_TRICU</name>
<sequence length="69" mass="7529">MSGVSHPRAANMDSQSLSLWKGNGMNEDLQIPLRSNGSAINLMLEVAVRFVPRTQFIEPAMDSIRVTAA</sequence>
<comment type="caution">
    <text evidence="1">The sequence shown here is derived from an EMBL/GenBank/DDBJ whole genome shotgun (WGS) entry which is preliminary data.</text>
</comment>
<evidence type="ECO:0000313" key="2">
    <source>
        <dbReference type="Proteomes" id="UP000887116"/>
    </source>
</evidence>